<dbReference type="AlphaFoldDB" id="A0A8J7PFD8"/>
<gene>
    <name evidence="2" type="ORF">J0M35_19190</name>
</gene>
<dbReference type="Proteomes" id="UP000664277">
    <property type="component" value="Unassembled WGS sequence"/>
</dbReference>
<dbReference type="EMBL" id="JAFLCK010000040">
    <property type="protein sequence ID" value="MBN8662501.1"/>
    <property type="molecule type" value="Genomic_DNA"/>
</dbReference>
<sequence length="134" mass="13784">MKKQVLGLAMVMVASASVAAPVMAADDAMEKVTQGALLPTRVGGVVAGTVLGTPVAVVRESYKSYIDLTSKGAESIKGKECGPACLLVSVFTLPAGLVVGGVKGTYYGIKNGFMKGFETPFHPESFSLGELEGK</sequence>
<protein>
    <submittedName>
        <fullName evidence="2">Uncharacterized protein</fullName>
    </submittedName>
</protein>
<evidence type="ECO:0000256" key="1">
    <source>
        <dbReference type="SAM" id="SignalP"/>
    </source>
</evidence>
<organism evidence="2 3">
    <name type="scientific">Candidatus Obscuribacter phosphatis</name>
    <dbReference type="NCBI Taxonomy" id="1906157"/>
    <lineage>
        <taxon>Bacteria</taxon>
        <taxon>Bacillati</taxon>
        <taxon>Candidatus Melainabacteria</taxon>
        <taxon>Candidatus Obscuribacterales</taxon>
        <taxon>Candidatus Obscuribacteraceae</taxon>
        <taxon>Candidatus Obscuribacter</taxon>
    </lineage>
</organism>
<feature type="signal peptide" evidence="1">
    <location>
        <begin position="1"/>
        <end position="24"/>
    </location>
</feature>
<proteinExistence type="predicted"/>
<reference evidence="2" key="1">
    <citation type="submission" date="2021-02" db="EMBL/GenBank/DDBJ databases">
        <title>Genome-Resolved Metagenomics of a Microbial Community Performing Photosynthetic Biological Nutrient Removal.</title>
        <authorList>
            <person name="Mcdaniel E.A."/>
        </authorList>
    </citation>
    <scope>NUCLEOTIDE SEQUENCE</scope>
    <source>
        <strain evidence="2">UWPOB_OBS1</strain>
    </source>
</reference>
<evidence type="ECO:0000313" key="3">
    <source>
        <dbReference type="Proteomes" id="UP000664277"/>
    </source>
</evidence>
<accession>A0A8J7PFD8</accession>
<evidence type="ECO:0000313" key="2">
    <source>
        <dbReference type="EMBL" id="MBN8662501.1"/>
    </source>
</evidence>
<feature type="chain" id="PRO_5035248297" evidence="1">
    <location>
        <begin position="25"/>
        <end position="134"/>
    </location>
</feature>
<comment type="caution">
    <text evidence="2">The sequence shown here is derived from an EMBL/GenBank/DDBJ whole genome shotgun (WGS) entry which is preliminary data.</text>
</comment>
<name>A0A8J7PFD8_9BACT</name>
<keyword evidence="1" id="KW-0732">Signal</keyword>